<feature type="repeat" description="WD" evidence="7">
    <location>
        <begin position="348"/>
        <end position="391"/>
    </location>
</feature>
<dbReference type="InterPro" id="IPR015943">
    <property type="entry name" value="WD40/YVTN_repeat-like_dom_sf"/>
</dbReference>
<evidence type="ECO:0000256" key="3">
    <source>
        <dbReference type="ARBA" id="ARBA00022737"/>
    </source>
</evidence>
<dbReference type="EMBL" id="ASPP01025801">
    <property type="protein sequence ID" value="ETO07741.1"/>
    <property type="molecule type" value="Genomic_DNA"/>
</dbReference>
<evidence type="ECO:0000256" key="5">
    <source>
        <dbReference type="ARBA" id="ARBA00022833"/>
    </source>
</evidence>
<organism evidence="10 11">
    <name type="scientific">Reticulomyxa filosa</name>
    <dbReference type="NCBI Taxonomy" id="46433"/>
    <lineage>
        <taxon>Eukaryota</taxon>
        <taxon>Sar</taxon>
        <taxon>Rhizaria</taxon>
        <taxon>Retaria</taxon>
        <taxon>Foraminifera</taxon>
        <taxon>Monothalamids</taxon>
        <taxon>Reticulomyxidae</taxon>
        <taxon>Reticulomyxa</taxon>
    </lineage>
</organism>
<comment type="caution">
    <text evidence="10">The sequence shown here is derived from an EMBL/GenBank/DDBJ whole genome shotgun (WGS) entry which is preliminary data.</text>
</comment>
<dbReference type="PROSITE" id="PS50082">
    <property type="entry name" value="WD_REPEATS_2"/>
    <property type="match status" value="4"/>
</dbReference>
<feature type="repeat" description="WD" evidence="7">
    <location>
        <begin position="520"/>
        <end position="546"/>
    </location>
</feature>
<dbReference type="SUPFAM" id="SSF49599">
    <property type="entry name" value="TRAF domain-like"/>
    <property type="match status" value="1"/>
</dbReference>
<sequence length="712" mass="81865">MQEEKTSNEKQTRLTPTLPAQPCYSKAWALRTNKSEDIQNFICHVCRQIASNPMELNCPEHESMDDVFIIGEKCLKDFLKNNNNLCPVWKHDNCQYSKTKLMQKLIGDLTIMCPEQFEQDIKKLPGKIKCNFKGKLKDLQGHLQNGCPLALADCWFKPFGCNHKCDRQNLKDHLILNMKPHFDMVMRLIQSMKQTIQLHQACTFFFFKKKNKTKQIQTQTQTPKDNSNKLILEMEKLKSDSKQKIENLRQEAIKYHSDIETIKKEFNNQQKQLLLRYGTTIKLLEEKNTKLTDDYQMLVTKLNDQEKKNEEKKETSTSDTTLSAILSPLTHTTDFDIFRSSSKLIKTFSGHSGIVSGIDYSTFDGNQLICSGSRDGTVRVWDIDSNKQIQLLNEHPNEIRCVKFSSYYYRKHRRNVICFSSSNQTIRFWDIKDNRQLQVLSKPVGVYGIEFSSFNGGRYLYFGSLDSTACLWDVETSKLLHVFYGHKSCVNCVDISPSQSNNGSCNDNSKSNCIGVIGGNGYTLCSGSWDKTIRVWDIETAKQITVFRGRKDVMSIKYGSNESGISSANLILSSLKDTFVRLWDIRYGKQTQLFYGHKDIVCDVGYAPFLAYNSEFGSNANVICSASFDNTVRFWDIRLNKKELYVINGDIEKDNGIMRLKFLPFKEKEKSKDTKNNHFSFNLCYGSSKGDIGIWGNSTFSTKNELFLSSFF</sequence>
<name>X6M2D2_RETFI</name>
<keyword evidence="2 6" id="KW-0479">Metal-binding</keyword>
<dbReference type="Pfam" id="PF02176">
    <property type="entry name" value="zf-TRAF"/>
    <property type="match status" value="1"/>
</dbReference>
<dbReference type="Gene3D" id="2.130.10.10">
    <property type="entry name" value="YVTN repeat-like/Quinoprotein amine dehydrogenase"/>
    <property type="match status" value="2"/>
</dbReference>
<dbReference type="InterPro" id="IPR001293">
    <property type="entry name" value="Znf_TRAF"/>
</dbReference>
<evidence type="ECO:0000313" key="10">
    <source>
        <dbReference type="EMBL" id="ETO07741.1"/>
    </source>
</evidence>
<gene>
    <name evidence="10" type="ORF">RFI_29648</name>
</gene>
<accession>X6M2D2</accession>
<dbReference type="InterPro" id="IPR019775">
    <property type="entry name" value="WD40_repeat_CS"/>
</dbReference>
<dbReference type="InterPro" id="IPR020472">
    <property type="entry name" value="WD40_PAC1"/>
</dbReference>
<protein>
    <submittedName>
        <fullName evidence="10">WD-40 repeat-containing protein</fullName>
    </submittedName>
</protein>
<dbReference type="InterPro" id="IPR036322">
    <property type="entry name" value="WD40_repeat_dom_sf"/>
</dbReference>
<keyword evidence="11" id="KW-1185">Reference proteome</keyword>
<proteinExistence type="predicted"/>
<reference evidence="10 11" key="1">
    <citation type="journal article" date="2013" name="Curr. Biol.">
        <title>The Genome of the Foraminiferan Reticulomyxa filosa.</title>
        <authorList>
            <person name="Glockner G."/>
            <person name="Hulsmann N."/>
            <person name="Schleicher M."/>
            <person name="Noegel A.A."/>
            <person name="Eichinger L."/>
            <person name="Gallinger C."/>
            <person name="Pawlowski J."/>
            <person name="Sierra R."/>
            <person name="Euteneuer U."/>
            <person name="Pillet L."/>
            <person name="Moustafa A."/>
            <person name="Platzer M."/>
            <person name="Groth M."/>
            <person name="Szafranski K."/>
            <person name="Schliwa M."/>
        </authorList>
    </citation>
    <scope>NUCLEOTIDE SEQUENCE [LARGE SCALE GENOMIC DNA]</scope>
</reference>
<dbReference type="InterPro" id="IPR013083">
    <property type="entry name" value="Znf_RING/FYVE/PHD"/>
</dbReference>
<evidence type="ECO:0000259" key="9">
    <source>
        <dbReference type="PROSITE" id="PS50145"/>
    </source>
</evidence>
<dbReference type="InterPro" id="IPR001680">
    <property type="entry name" value="WD40_rpt"/>
</dbReference>
<keyword evidence="8" id="KW-0175">Coiled coil</keyword>
<dbReference type="InterPro" id="IPR053299">
    <property type="entry name" value="ASTRA_WD_repeat"/>
</dbReference>
<feature type="repeat" description="WD" evidence="7">
    <location>
        <begin position="392"/>
        <end position="439"/>
    </location>
</feature>
<dbReference type="CDD" id="cd00200">
    <property type="entry name" value="WD40"/>
    <property type="match status" value="1"/>
</dbReference>
<evidence type="ECO:0000256" key="2">
    <source>
        <dbReference type="ARBA" id="ARBA00022723"/>
    </source>
</evidence>
<feature type="domain" description="TRAF-type" evidence="9">
    <location>
        <begin position="111"/>
        <end position="171"/>
    </location>
</feature>
<dbReference type="PROSITE" id="PS50294">
    <property type="entry name" value="WD_REPEATS_REGION"/>
    <property type="match status" value="1"/>
</dbReference>
<keyword evidence="5 6" id="KW-0862">Zinc</keyword>
<feature type="zinc finger region" description="TRAF-type" evidence="6">
    <location>
        <begin position="111"/>
        <end position="171"/>
    </location>
</feature>
<dbReference type="PROSITE" id="PS50145">
    <property type="entry name" value="ZF_TRAF"/>
    <property type="match status" value="1"/>
</dbReference>
<keyword evidence="4 6" id="KW-0863">Zinc-finger</keyword>
<dbReference type="SUPFAM" id="SSF50978">
    <property type="entry name" value="WD40 repeat-like"/>
    <property type="match status" value="1"/>
</dbReference>
<dbReference type="AlphaFoldDB" id="X6M2D2"/>
<dbReference type="Pfam" id="PF00400">
    <property type="entry name" value="WD40"/>
    <property type="match status" value="4"/>
</dbReference>
<dbReference type="OrthoDB" id="2096344at2759"/>
<dbReference type="PROSITE" id="PS00678">
    <property type="entry name" value="WD_REPEATS_1"/>
    <property type="match status" value="3"/>
</dbReference>
<evidence type="ECO:0000256" key="7">
    <source>
        <dbReference type="PROSITE-ProRule" id="PRU00221"/>
    </source>
</evidence>
<evidence type="ECO:0000256" key="1">
    <source>
        <dbReference type="ARBA" id="ARBA00022574"/>
    </source>
</evidence>
<dbReference type="GO" id="GO:0008270">
    <property type="term" value="F:zinc ion binding"/>
    <property type="evidence" value="ECO:0007669"/>
    <property type="project" value="UniProtKB-KW"/>
</dbReference>
<evidence type="ECO:0000256" key="8">
    <source>
        <dbReference type="SAM" id="Coils"/>
    </source>
</evidence>
<keyword evidence="1 7" id="KW-0853">WD repeat</keyword>
<evidence type="ECO:0000256" key="6">
    <source>
        <dbReference type="PROSITE-ProRule" id="PRU00207"/>
    </source>
</evidence>
<evidence type="ECO:0000256" key="4">
    <source>
        <dbReference type="ARBA" id="ARBA00022771"/>
    </source>
</evidence>
<dbReference type="Proteomes" id="UP000023152">
    <property type="component" value="Unassembled WGS sequence"/>
</dbReference>
<keyword evidence="3" id="KW-0677">Repeat</keyword>
<dbReference type="SMART" id="SM00320">
    <property type="entry name" value="WD40"/>
    <property type="match status" value="6"/>
</dbReference>
<evidence type="ECO:0000313" key="11">
    <source>
        <dbReference type="Proteomes" id="UP000023152"/>
    </source>
</evidence>
<dbReference type="PRINTS" id="PR00320">
    <property type="entry name" value="GPROTEINBRPT"/>
</dbReference>
<feature type="coiled-coil region" evidence="8">
    <location>
        <begin position="231"/>
        <end position="315"/>
    </location>
</feature>
<feature type="repeat" description="WD" evidence="7">
    <location>
        <begin position="616"/>
        <end position="638"/>
    </location>
</feature>
<dbReference type="Gene3D" id="3.30.40.10">
    <property type="entry name" value="Zinc/RING finger domain, C3HC4 (zinc finger)"/>
    <property type="match status" value="1"/>
</dbReference>
<dbReference type="PANTHER" id="PTHR44156">
    <property type="entry name" value="SUPERNUMERARY LIMBS, ISOFORM B-RELATED"/>
    <property type="match status" value="1"/>
</dbReference>